<protein>
    <recommendedName>
        <fullName evidence="2">HPt domain-containing protein</fullName>
    </recommendedName>
</protein>
<accession>A0AAD1D7U4</accession>
<dbReference type="EMBL" id="AP018711">
    <property type="protein sequence ID" value="BBE34899.1"/>
    <property type="molecule type" value="Genomic_DNA"/>
</dbReference>
<organism evidence="3 4">
    <name type="scientific">Sphingosinicella microcystinivorans</name>
    <dbReference type="NCBI Taxonomy" id="335406"/>
    <lineage>
        <taxon>Bacteria</taxon>
        <taxon>Pseudomonadati</taxon>
        <taxon>Pseudomonadota</taxon>
        <taxon>Alphaproteobacteria</taxon>
        <taxon>Sphingomonadales</taxon>
        <taxon>Sphingosinicellaceae</taxon>
        <taxon>Sphingosinicella</taxon>
    </lineage>
</organism>
<evidence type="ECO:0000256" key="1">
    <source>
        <dbReference type="ARBA" id="ARBA00023012"/>
    </source>
</evidence>
<evidence type="ECO:0000259" key="2">
    <source>
        <dbReference type="Pfam" id="PF01627"/>
    </source>
</evidence>
<dbReference type="Gene3D" id="1.20.120.160">
    <property type="entry name" value="HPT domain"/>
    <property type="match status" value="1"/>
</dbReference>
<dbReference type="GO" id="GO:0004672">
    <property type="term" value="F:protein kinase activity"/>
    <property type="evidence" value="ECO:0007669"/>
    <property type="project" value="UniProtKB-ARBA"/>
</dbReference>
<evidence type="ECO:0000313" key="4">
    <source>
        <dbReference type="Proteomes" id="UP000275727"/>
    </source>
</evidence>
<dbReference type="Proteomes" id="UP000275727">
    <property type="component" value="Chromosome"/>
</dbReference>
<gene>
    <name evidence="3" type="ORF">SmB9_25570</name>
</gene>
<dbReference type="GO" id="GO:0000160">
    <property type="term" value="P:phosphorelay signal transduction system"/>
    <property type="evidence" value="ECO:0007669"/>
    <property type="project" value="UniProtKB-KW"/>
</dbReference>
<sequence>MLTLVAEHGRMNPESAPAFLPHRLLEITGGDTALFDDLMSEFRENLPAYAAELRAAKDRAGWKAAAHRLKGAAQAIGAEAIGAIALLAELSAPGDSALLARLDAEIMRFSSF</sequence>
<dbReference type="KEGG" id="smic:SmB9_25570"/>
<dbReference type="InterPro" id="IPR036641">
    <property type="entry name" value="HPT_dom_sf"/>
</dbReference>
<keyword evidence="1" id="KW-0902">Two-component regulatory system</keyword>
<dbReference type="AlphaFoldDB" id="A0AAD1D7U4"/>
<name>A0AAD1D7U4_SPHMI</name>
<dbReference type="InterPro" id="IPR008207">
    <property type="entry name" value="Sig_transdc_His_kin_Hpt_dom"/>
</dbReference>
<proteinExistence type="predicted"/>
<dbReference type="Pfam" id="PF01627">
    <property type="entry name" value="Hpt"/>
    <property type="match status" value="1"/>
</dbReference>
<reference evidence="3 4" key="1">
    <citation type="submission" date="2018-06" db="EMBL/GenBank/DDBJ databases">
        <title>Complete Genome Sequence of the Microcystin-Degrading Bacterium Sphingosinicella microcystinivorans Strain B-9.</title>
        <authorList>
            <person name="Jin H."/>
            <person name="Nishizawa T."/>
            <person name="Guo Y."/>
            <person name="Nishizawa A."/>
            <person name="Park H."/>
            <person name="Kato H."/>
            <person name="Tsuji K."/>
            <person name="Harada K."/>
        </authorList>
    </citation>
    <scope>NUCLEOTIDE SEQUENCE [LARGE SCALE GENOMIC DNA]</scope>
    <source>
        <strain evidence="3 4">B9</strain>
    </source>
</reference>
<evidence type="ECO:0000313" key="3">
    <source>
        <dbReference type="EMBL" id="BBE34899.1"/>
    </source>
</evidence>
<feature type="domain" description="HPt" evidence="2">
    <location>
        <begin position="38"/>
        <end position="107"/>
    </location>
</feature>
<dbReference type="SUPFAM" id="SSF47226">
    <property type="entry name" value="Histidine-containing phosphotransfer domain, HPT domain"/>
    <property type="match status" value="1"/>
</dbReference>